<protein>
    <submittedName>
        <fullName evidence="1">Uncharacterized protein</fullName>
    </submittedName>
</protein>
<keyword evidence="2" id="KW-1185">Reference proteome</keyword>
<dbReference type="Proteomes" id="UP000290289">
    <property type="component" value="Chromosome 2"/>
</dbReference>
<sequence length="177" mass="20129">MSQRLVPCDDDDPLEYTSWMLKVLKNDLLLLKNQLPWKVLECLFCHTVGNDKYSLLKLALEFFDSSVFDQTPQIKGGETRHLLDAIRASLISSHQPQSALKRFWELIPTVTELLQAGVKFKSKNSNRSNMPDITFEKGVTEIPPIDIESNAESLFRNLIAYKQCDPKSGFVTLTLTP</sequence>
<dbReference type="Pfam" id="PF03140">
    <property type="entry name" value="DUF247"/>
    <property type="match status" value="1"/>
</dbReference>
<gene>
    <name evidence="1" type="ORF">DVH24_018126</name>
</gene>
<accession>A0A498KI42</accession>
<dbReference type="PANTHER" id="PTHR31170:SF17">
    <property type="match status" value="1"/>
</dbReference>
<proteinExistence type="predicted"/>
<dbReference type="AlphaFoldDB" id="A0A498KI42"/>
<comment type="caution">
    <text evidence="1">The sequence shown here is derived from an EMBL/GenBank/DDBJ whole genome shotgun (WGS) entry which is preliminary data.</text>
</comment>
<dbReference type="PANTHER" id="PTHR31170">
    <property type="entry name" value="BNAC04G53230D PROTEIN"/>
    <property type="match status" value="1"/>
</dbReference>
<dbReference type="EMBL" id="RDQH01000328">
    <property type="protein sequence ID" value="RXI06084.1"/>
    <property type="molecule type" value="Genomic_DNA"/>
</dbReference>
<evidence type="ECO:0000313" key="2">
    <source>
        <dbReference type="Proteomes" id="UP000290289"/>
    </source>
</evidence>
<evidence type="ECO:0000313" key="1">
    <source>
        <dbReference type="EMBL" id="RXI06084.1"/>
    </source>
</evidence>
<dbReference type="InterPro" id="IPR004158">
    <property type="entry name" value="DUF247_pln"/>
</dbReference>
<name>A0A498KI42_MALDO</name>
<organism evidence="1 2">
    <name type="scientific">Malus domestica</name>
    <name type="common">Apple</name>
    <name type="synonym">Pyrus malus</name>
    <dbReference type="NCBI Taxonomy" id="3750"/>
    <lineage>
        <taxon>Eukaryota</taxon>
        <taxon>Viridiplantae</taxon>
        <taxon>Streptophyta</taxon>
        <taxon>Embryophyta</taxon>
        <taxon>Tracheophyta</taxon>
        <taxon>Spermatophyta</taxon>
        <taxon>Magnoliopsida</taxon>
        <taxon>eudicotyledons</taxon>
        <taxon>Gunneridae</taxon>
        <taxon>Pentapetalae</taxon>
        <taxon>rosids</taxon>
        <taxon>fabids</taxon>
        <taxon>Rosales</taxon>
        <taxon>Rosaceae</taxon>
        <taxon>Amygdaloideae</taxon>
        <taxon>Maleae</taxon>
        <taxon>Malus</taxon>
    </lineage>
</organism>
<reference evidence="1 2" key="1">
    <citation type="submission" date="2018-10" db="EMBL/GenBank/DDBJ databases">
        <title>A high-quality apple genome assembly.</title>
        <authorList>
            <person name="Hu J."/>
        </authorList>
    </citation>
    <scope>NUCLEOTIDE SEQUENCE [LARGE SCALE GENOMIC DNA]</scope>
    <source>
        <strain evidence="2">cv. HFTH1</strain>
        <tissue evidence="1">Young leaf</tissue>
    </source>
</reference>